<reference evidence="4 5" key="1">
    <citation type="submission" date="2017-04" db="EMBL/GenBank/DDBJ databases">
        <authorList>
            <person name="Afonso C.L."/>
            <person name="Miller P.J."/>
            <person name="Scott M.A."/>
            <person name="Spackman E."/>
            <person name="Goraichik I."/>
            <person name="Dimitrov K.M."/>
            <person name="Suarez D.L."/>
            <person name="Swayne D.E."/>
        </authorList>
    </citation>
    <scope>NUCLEOTIDE SEQUENCE [LARGE SCALE GENOMIC DNA]</scope>
    <source>
        <strain evidence="4 5">DSM 22418</strain>
    </source>
</reference>
<evidence type="ECO:0000313" key="5">
    <source>
        <dbReference type="Proteomes" id="UP000192980"/>
    </source>
</evidence>
<sequence>MKDVNKFDRVLKRYLANQYNTEDVLFLQQYFLEGDASIVADRVSKILDQECVGLQEADNMIAAERVVRKLDQYIAGFTYVPENKFHLRPWLKVATIALVSFALGLTAYLFLFRPIGGGDFLALEEKADVLSIDEAIDVVAPETHAYMRIVGGEVLHTFGQGEEVFFDANGNLLANKQNSLPIKQGVEVEFVAPRGALLKMKLPDGSAVTLNAESRLVYNTNFSAGNRSVLLEGEAFFEVSKRRRAGAGELEKFTVVTDKQLVEVHGTRFNVKAYRGEKNTKTALLEGLVDVVTPTGRYPLQPGKQSANNGRRISIASFDDGDVLGWTNNDFVFSNHSLEDVMQQIQRWYNIEYSFSNDECKTIKIGGSVSRNQDLYTVLKALAATGAVQLSYKDRFVKIYAK</sequence>
<proteinExistence type="predicted"/>
<gene>
    <name evidence="4" type="ORF">SAMN05660862_3028</name>
</gene>
<evidence type="ECO:0000256" key="1">
    <source>
        <dbReference type="SAM" id="Phobius"/>
    </source>
</evidence>
<dbReference type="STRING" id="561061.SAMN05660862_3028"/>
<dbReference type="RefSeq" id="WP_085473747.1">
    <property type="nucleotide sequence ID" value="NZ_FXAU01000006.1"/>
</dbReference>
<keyword evidence="5" id="KW-1185">Reference proteome</keyword>
<feature type="transmembrane region" description="Helical" evidence="1">
    <location>
        <begin position="90"/>
        <end position="111"/>
    </location>
</feature>
<dbReference type="AlphaFoldDB" id="A0A1X7KMW4"/>
<dbReference type="Proteomes" id="UP000192980">
    <property type="component" value="Unassembled WGS sequence"/>
</dbReference>
<dbReference type="Pfam" id="PF04773">
    <property type="entry name" value="FecR"/>
    <property type="match status" value="1"/>
</dbReference>
<keyword evidence="1" id="KW-0812">Transmembrane</keyword>
<keyword evidence="1" id="KW-0472">Membrane</keyword>
<feature type="domain" description="Protein FecR C-terminal" evidence="3">
    <location>
        <begin position="330"/>
        <end position="397"/>
    </location>
</feature>
<name>A0A1X7KMW4_9SPHI</name>
<dbReference type="InterPro" id="IPR012373">
    <property type="entry name" value="Ferrdict_sens_TM"/>
</dbReference>
<dbReference type="Gene3D" id="3.55.50.30">
    <property type="match status" value="1"/>
</dbReference>
<evidence type="ECO:0000313" key="4">
    <source>
        <dbReference type="EMBL" id="SMG42689.1"/>
    </source>
</evidence>
<dbReference type="EMBL" id="FXAU01000006">
    <property type="protein sequence ID" value="SMG42689.1"/>
    <property type="molecule type" value="Genomic_DNA"/>
</dbReference>
<dbReference type="PANTHER" id="PTHR30273:SF2">
    <property type="entry name" value="PROTEIN FECR"/>
    <property type="match status" value="1"/>
</dbReference>
<evidence type="ECO:0000259" key="2">
    <source>
        <dbReference type="Pfam" id="PF04773"/>
    </source>
</evidence>
<protein>
    <submittedName>
        <fullName evidence="4">FecR family protein</fullName>
    </submittedName>
</protein>
<dbReference type="OrthoDB" id="1096949at2"/>
<dbReference type="InterPro" id="IPR032508">
    <property type="entry name" value="FecR_C"/>
</dbReference>
<organism evidence="4 5">
    <name type="scientific">Sphingobacterium psychroaquaticum</name>
    <dbReference type="NCBI Taxonomy" id="561061"/>
    <lineage>
        <taxon>Bacteria</taxon>
        <taxon>Pseudomonadati</taxon>
        <taxon>Bacteroidota</taxon>
        <taxon>Sphingobacteriia</taxon>
        <taxon>Sphingobacteriales</taxon>
        <taxon>Sphingobacteriaceae</taxon>
        <taxon>Sphingobacterium</taxon>
    </lineage>
</organism>
<evidence type="ECO:0000259" key="3">
    <source>
        <dbReference type="Pfam" id="PF16344"/>
    </source>
</evidence>
<keyword evidence="1" id="KW-1133">Transmembrane helix</keyword>
<feature type="domain" description="FecR protein" evidence="2">
    <location>
        <begin position="194"/>
        <end position="289"/>
    </location>
</feature>
<dbReference type="PANTHER" id="PTHR30273">
    <property type="entry name" value="PERIPLASMIC SIGNAL SENSOR AND SIGMA FACTOR ACTIVATOR FECR-RELATED"/>
    <property type="match status" value="1"/>
</dbReference>
<dbReference type="GO" id="GO:0016989">
    <property type="term" value="F:sigma factor antagonist activity"/>
    <property type="evidence" value="ECO:0007669"/>
    <property type="project" value="TreeGrafter"/>
</dbReference>
<dbReference type="Pfam" id="PF16344">
    <property type="entry name" value="FecR_C"/>
    <property type="match status" value="1"/>
</dbReference>
<accession>A0A1X7KMW4</accession>
<dbReference type="InterPro" id="IPR006860">
    <property type="entry name" value="FecR"/>
</dbReference>
<dbReference type="Gene3D" id="2.60.120.1440">
    <property type="match status" value="1"/>
</dbReference>